<evidence type="ECO:0000256" key="1">
    <source>
        <dbReference type="SAM" id="MobiDB-lite"/>
    </source>
</evidence>
<dbReference type="EMBL" id="CP144545">
    <property type="protein sequence ID" value="WVW84467.1"/>
    <property type="molecule type" value="Genomic_DNA"/>
</dbReference>
<evidence type="ECO:0000313" key="4">
    <source>
        <dbReference type="EMBL" id="WVW84467.1"/>
    </source>
</evidence>
<reference evidence="3" key="1">
    <citation type="submission" date="2013-07" db="EMBL/GenBank/DDBJ databases">
        <title>The Genome Sequence of Cryptococcus bestiolae CBS10118.</title>
        <authorList>
            <consortium name="The Broad Institute Genome Sequencing Platform"/>
            <person name="Cuomo C."/>
            <person name="Litvintseva A."/>
            <person name="Chen Y."/>
            <person name="Heitman J."/>
            <person name="Sun S."/>
            <person name="Springer D."/>
            <person name="Dromer F."/>
            <person name="Young S.K."/>
            <person name="Zeng Q."/>
            <person name="Gargeya S."/>
            <person name="Fitzgerald M."/>
            <person name="Abouelleil A."/>
            <person name="Alvarado L."/>
            <person name="Berlin A.M."/>
            <person name="Chapman S.B."/>
            <person name="Dewar J."/>
            <person name="Goldberg J."/>
            <person name="Griggs A."/>
            <person name="Gujja S."/>
            <person name="Hansen M."/>
            <person name="Howarth C."/>
            <person name="Imamovic A."/>
            <person name="Larimer J."/>
            <person name="McCowan C."/>
            <person name="Murphy C."/>
            <person name="Pearson M."/>
            <person name="Priest M."/>
            <person name="Roberts A."/>
            <person name="Saif S."/>
            <person name="Shea T."/>
            <person name="Sykes S."/>
            <person name="Wortman J."/>
            <person name="Nusbaum C."/>
            <person name="Birren B."/>
        </authorList>
    </citation>
    <scope>NUCLEOTIDE SEQUENCE [LARGE SCALE GENOMIC DNA]</scope>
    <source>
        <strain evidence="3">CBS 10118</strain>
    </source>
</reference>
<evidence type="ECO:0000313" key="3">
    <source>
        <dbReference type="EMBL" id="OCF24780.1"/>
    </source>
</evidence>
<dbReference type="RefSeq" id="XP_019045850.1">
    <property type="nucleotide sequence ID" value="XM_019192853.1"/>
</dbReference>
<organism evidence="3">
    <name type="scientific">Kwoniella bestiolae CBS 10118</name>
    <dbReference type="NCBI Taxonomy" id="1296100"/>
    <lineage>
        <taxon>Eukaryota</taxon>
        <taxon>Fungi</taxon>
        <taxon>Dikarya</taxon>
        <taxon>Basidiomycota</taxon>
        <taxon>Agaricomycotina</taxon>
        <taxon>Tremellomycetes</taxon>
        <taxon>Tremellales</taxon>
        <taxon>Cryptococcaceae</taxon>
        <taxon>Kwoniella</taxon>
    </lineage>
</organism>
<keyword evidence="2" id="KW-1133">Transmembrane helix</keyword>
<keyword evidence="2" id="KW-0472">Membrane</keyword>
<reference evidence="4" key="4">
    <citation type="submission" date="2024-02" db="EMBL/GenBank/DDBJ databases">
        <title>Comparative genomics of Cryptococcus and Kwoniella reveals pathogenesis evolution and contrasting modes of karyotype evolution via chromosome fusion or intercentromeric recombination.</title>
        <authorList>
            <person name="Coelho M.A."/>
            <person name="David-Palma M."/>
            <person name="Shea T."/>
            <person name="Bowers K."/>
            <person name="McGinley-Smith S."/>
            <person name="Mohammad A.W."/>
            <person name="Gnirke A."/>
            <person name="Yurkov A.M."/>
            <person name="Nowrousian M."/>
            <person name="Sun S."/>
            <person name="Cuomo C.A."/>
            <person name="Heitman J."/>
        </authorList>
    </citation>
    <scope>NUCLEOTIDE SEQUENCE</scope>
    <source>
        <strain evidence="4">CBS 10118</strain>
    </source>
</reference>
<feature type="region of interest" description="Disordered" evidence="1">
    <location>
        <begin position="1"/>
        <end position="29"/>
    </location>
</feature>
<keyword evidence="2" id="KW-0812">Transmembrane</keyword>
<feature type="compositionally biased region" description="Basic residues" evidence="1">
    <location>
        <begin position="1"/>
        <end position="11"/>
    </location>
</feature>
<keyword evidence="5" id="KW-1185">Reference proteome</keyword>
<feature type="transmembrane region" description="Helical" evidence="2">
    <location>
        <begin position="78"/>
        <end position="97"/>
    </location>
</feature>
<dbReference type="EMBL" id="KI894022">
    <property type="protein sequence ID" value="OCF24780.1"/>
    <property type="molecule type" value="Genomic_DNA"/>
</dbReference>
<reference evidence="3" key="3">
    <citation type="submission" date="2014-01" db="EMBL/GenBank/DDBJ databases">
        <title>Evolution of pathogenesis and genome organization in the Tremellales.</title>
        <authorList>
            <person name="Cuomo C."/>
            <person name="Litvintseva A."/>
            <person name="Heitman J."/>
            <person name="Chen Y."/>
            <person name="Sun S."/>
            <person name="Springer D."/>
            <person name="Dromer F."/>
            <person name="Young S."/>
            <person name="Zeng Q."/>
            <person name="Chapman S."/>
            <person name="Gujja S."/>
            <person name="Saif S."/>
            <person name="Birren B."/>
        </authorList>
    </citation>
    <scope>NUCLEOTIDE SEQUENCE</scope>
    <source>
        <strain evidence="3">CBS 10118</strain>
    </source>
</reference>
<feature type="transmembrane region" description="Helical" evidence="2">
    <location>
        <begin position="52"/>
        <end position="72"/>
    </location>
</feature>
<accession>A0A1B9G191</accession>
<evidence type="ECO:0000313" key="5">
    <source>
        <dbReference type="Proteomes" id="UP000092730"/>
    </source>
</evidence>
<sequence length="194" mass="21697">MAGQARKRTAAQRREREEDQEPLTPAEILDNDGQDEQIKLLRQKNMNDNKQAHMALDIGVLTALVISTLQFFDHLSSPNPIFSILSIIQFVLLPFSLSPDHIPSRLNIKPISPETHLYSLSIHLTVSLCALFIRYHHSLPGSGVDAVSLELGEVARWIIPTLVVGAVDVQRRGERGSEERLNELEGMKYDLKGA</sequence>
<dbReference type="Proteomes" id="UP000092730">
    <property type="component" value="Chromosome 5"/>
</dbReference>
<proteinExistence type="predicted"/>
<name>A0A1B9G191_9TREE</name>
<dbReference type="VEuPathDB" id="FungiDB:I302_06241"/>
<dbReference type="OrthoDB" id="2563070at2759"/>
<reference evidence="4" key="2">
    <citation type="submission" date="2013-07" db="EMBL/GenBank/DDBJ databases">
        <authorList>
            <consortium name="The Broad Institute Genome Sequencing Platform"/>
            <person name="Cuomo C."/>
            <person name="Litvintseva A."/>
            <person name="Chen Y."/>
            <person name="Heitman J."/>
            <person name="Sun S."/>
            <person name="Springer D."/>
            <person name="Dromer F."/>
            <person name="Young S.K."/>
            <person name="Zeng Q."/>
            <person name="Gargeya S."/>
            <person name="Fitzgerald M."/>
            <person name="Abouelleil A."/>
            <person name="Alvarado L."/>
            <person name="Berlin A.M."/>
            <person name="Chapman S.B."/>
            <person name="Dewar J."/>
            <person name="Goldberg J."/>
            <person name="Griggs A."/>
            <person name="Gujja S."/>
            <person name="Hansen M."/>
            <person name="Howarth C."/>
            <person name="Imamovic A."/>
            <person name="Larimer J."/>
            <person name="McCowan C."/>
            <person name="Murphy C."/>
            <person name="Pearson M."/>
            <person name="Priest M."/>
            <person name="Roberts A."/>
            <person name="Saif S."/>
            <person name="Shea T."/>
            <person name="Sykes S."/>
            <person name="Wortman J."/>
            <person name="Nusbaum C."/>
            <person name="Birren B."/>
        </authorList>
    </citation>
    <scope>NUCLEOTIDE SEQUENCE</scope>
    <source>
        <strain evidence="4">CBS 10118</strain>
    </source>
</reference>
<protein>
    <submittedName>
        <fullName evidence="3">Uncharacterized protein</fullName>
    </submittedName>
</protein>
<evidence type="ECO:0000256" key="2">
    <source>
        <dbReference type="SAM" id="Phobius"/>
    </source>
</evidence>
<dbReference type="AlphaFoldDB" id="A0A1B9G191"/>
<gene>
    <name evidence="3" type="ORF">I302_06241</name>
    <name evidence="4" type="ORF">I302_106501</name>
</gene>
<dbReference type="GeneID" id="30210640"/>
<dbReference type="KEGG" id="kbi:30210640"/>